<accession>A0A2S5DG38</accession>
<feature type="domain" description="TniQ" evidence="1">
    <location>
        <begin position="4"/>
        <end position="160"/>
    </location>
</feature>
<gene>
    <name evidence="3" type="ORF">C2I19_10850</name>
</gene>
<dbReference type="Pfam" id="PF06527">
    <property type="entry name" value="TniQ"/>
    <property type="match status" value="1"/>
</dbReference>
<dbReference type="Proteomes" id="UP000237082">
    <property type="component" value="Unassembled WGS sequence"/>
</dbReference>
<dbReference type="RefSeq" id="WP_103902712.1">
    <property type="nucleotide sequence ID" value="NZ_PQWB01000041.1"/>
</dbReference>
<organism evidence="3 4">
    <name type="scientific">Chromobacterium alticapitis</name>
    <dbReference type="NCBI Taxonomy" id="2073169"/>
    <lineage>
        <taxon>Bacteria</taxon>
        <taxon>Pseudomonadati</taxon>
        <taxon>Pseudomonadota</taxon>
        <taxon>Betaproteobacteria</taxon>
        <taxon>Neisseriales</taxon>
        <taxon>Chromobacteriaceae</taxon>
        <taxon>Chromobacterium</taxon>
    </lineage>
</organism>
<dbReference type="AlphaFoldDB" id="A0A2S5DG38"/>
<evidence type="ECO:0000313" key="3">
    <source>
        <dbReference type="EMBL" id="POZ61981.1"/>
    </source>
</evidence>
<keyword evidence="4" id="KW-1185">Reference proteome</keyword>
<sequence>MLAYFPQIYPDELLYSVLARYHRHTGSTSPKQTLDDLFGDRHVIARPDLPGHLELLVQRIPTSRDLNRVRVIMELTLYPYFLAFADGVRRGYARQAMEARGTSGLYLKLGLAASRVPVVNVLRFCPECLLQMVGDYGELYWRRSHQLPGVLVCVDHAVPLRESSVSLGRENRHAFIAAIPENCRNSEPCWGGETASDRDHLHDLARRSVRLLSEVPPARTPVEWSRFYQEMLADRGFLRGNHKIDQSKLALRCHECFSDELFCRITGIRSGSALDTWLMAFGRKLRSSPHPLCHLLMQQFLEFLPAVERPFGKGPWPCLNPLESHCGQPLISEASIHRNRGRTIGVFRCDCGYRYCRHLSEEGLPSEWHRPLDYGRAFDAALHAATASGVSLRSIARQLHVDPNTIRRQSRRLGLQTVWQLLGTVRSSSGKSSLRPRPRRCTEVGGRKKDWPSLDAEWVNRIRTGIETIMAMDPPHRVTLTRLEGLEGKRGCLGKKLHRLPRTAELIRQAVESVGAFQWRRVKWAIVRLQEQGIAPMPWRVQKLAGLRRLPVPRGPEDEEWFDSLGGRACKG</sequence>
<evidence type="ECO:0000259" key="2">
    <source>
        <dbReference type="Pfam" id="PF15978"/>
    </source>
</evidence>
<feature type="domain" description="Transposon Tn7 transposition protein TnsD C-terminal" evidence="2">
    <location>
        <begin position="204"/>
        <end position="421"/>
    </location>
</feature>
<evidence type="ECO:0000313" key="4">
    <source>
        <dbReference type="Proteomes" id="UP000237082"/>
    </source>
</evidence>
<comment type="caution">
    <text evidence="3">The sequence shown here is derived from an EMBL/GenBank/DDBJ whole genome shotgun (WGS) entry which is preliminary data.</text>
</comment>
<protein>
    <submittedName>
        <fullName evidence="3">Uncharacterized protein</fullName>
    </submittedName>
</protein>
<proteinExistence type="predicted"/>
<dbReference type="Pfam" id="PF15978">
    <property type="entry name" value="TnsD"/>
    <property type="match status" value="1"/>
</dbReference>
<reference evidence="4" key="1">
    <citation type="submission" date="2018-02" db="EMBL/GenBank/DDBJ databases">
        <authorList>
            <person name="O'Hara-Hanley K."/>
            <person name="Soby S."/>
        </authorList>
    </citation>
    <scope>NUCLEOTIDE SEQUENCE [LARGE SCALE GENOMIC DNA]</scope>
    <source>
        <strain evidence="4">MWU14-2602</strain>
    </source>
</reference>
<evidence type="ECO:0000259" key="1">
    <source>
        <dbReference type="Pfam" id="PF06527"/>
    </source>
</evidence>
<name>A0A2S5DG38_9NEIS</name>
<dbReference type="OrthoDB" id="470139at2"/>
<dbReference type="EMBL" id="PQWB01000041">
    <property type="protein sequence ID" value="POZ61981.1"/>
    <property type="molecule type" value="Genomic_DNA"/>
</dbReference>
<dbReference type="InterPro" id="IPR009492">
    <property type="entry name" value="TniQ"/>
</dbReference>
<dbReference type="InterPro" id="IPR032750">
    <property type="entry name" value="TnsD_C"/>
</dbReference>